<feature type="compositionally biased region" description="Acidic residues" evidence="6">
    <location>
        <begin position="53"/>
        <end position="68"/>
    </location>
</feature>
<feature type="compositionally biased region" description="Basic residues" evidence="6">
    <location>
        <begin position="89"/>
        <end position="99"/>
    </location>
</feature>
<sequence>MLPSHNKHSKMVDTVQSDLVDDGGITKGTKVKKRKAKKGKKAKKGSDSSEGSDFQDDGESTDLSEDSVSDIPNEEHAQILTAKTFPPKAKSKPKKKKRHTSEVATVEEVEDEEAPPCHTASLSSATLGGVKRTNPIYLFFEEAKTNAKGEAGEKGDKHFHCIHGSRHVLTMTNSLLNGLRNHLKSNFRSLFNFYEVLKDCDGPITQQEIDITAGCAPLNVKFQATLDVEIEQCQETIKESFSQQQAAAQVRAMGSGQFKDLLVKWIVACDQPFSEVEQQEFIDLMQYVHHSGGALHIPKKDAVCCKVLKLGKKTMKEMKEMFLVLQGKVALSIDAWTLSSQYPFLAVVAHWIADDSVLEECLIDFQELEVWKTLETYGLLGKTYCPRIIAIVMDNTTNNDTMMQSLEEQCHLHLSRSHYTCVNPEVMGPMP</sequence>
<accession>A0A8H5H027</accession>
<evidence type="ECO:0000256" key="3">
    <source>
        <dbReference type="ARBA" id="ARBA00022771"/>
    </source>
</evidence>
<comment type="subcellular location">
    <subcellularLocation>
        <location evidence="1">Nucleus</location>
    </subcellularLocation>
</comment>
<protein>
    <submittedName>
        <fullName evidence="7">Uncharacterized protein</fullName>
    </submittedName>
</protein>
<reference evidence="7 8" key="1">
    <citation type="journal article" date="2020" name="ISME J.">
        <title>Uncovering the hidden diversity of litter-decomposition mechanisms in mushroom-forming fungi.</title>
        <authorList>
            <person name="Floudas D."/>
            <person name="Bentzer J."/>
            <person name="Ahren D."/>
            <person name="Johansson T."/>
            <person name="Persson P."/>
            <person name="Tunlid A."/>
        </authorList>
    </citation>
    <scope>NUCLEOTIDE SEQUENCE [LARGE SCALE GENOMIC DNA]</scope>
    <source>
        <strain evidence="7 8">CBS 291.85</strain>
    </source>
</reference>
<keyword evidence="4" id="KW-0862">Zinc</keyword>
<dbReference type="GO" id="GO:0008270">
    <property type="term" value="F:zinc ion binding"/>
    <property type="evidence" value="ECO:0007669"/>
    <property type="project" value="UniProtKB-KW"/>
</dbReference>
<evidence type="ECO:0000313" key="8">
    <source>
        <dbReference type="Proteomes" id="UP000559256"/>
    </source>
</evidence>
<feature type="compositionally biased region" description="Acidic residues" evidence="6">
    <location>
        <begin position="105"/>
        <end position="114"/>
    </location>
</feature>
<dbReference type="OrthoDB" id="3259181at2759"/>
<dbReference type="PANTHER" id="PTHR46481">
    <property type="entry name" value="ZINC FINGER BED DOMAIN-CONTAINING PROTEIN 4"/>
    <property type="match status" value="1"/>
</dbReference>
<keyword evidence="2" id="KW-0479">Metal-binding</keyword>
<dbReference type="InterPro" id="IPR012337">
    <property type="entry name" value="RNaseH-like_sf"/>
</dbReference>
<keyword evidence="3" id="KW-0863">Zinc-finger</keyword>
<evidence type="ECO:0000256" key="4">
    <source>
        <dbReference type="ARBA" id="ARBA00022833"/>
    </source>
</evidence>
<dbReference type="EMBL" id="JAACJM010000002">
    <property type="protein sequence ID" value="KAF5374248.1"/>
    <property type="molecule type" value="Genomic_DNA"/>
</dbReference>
<keyword evidence="8" id="KW-1185">Reference proteome</keyword>
<keyword evidence="5" id="KW-0539">Nucleus</keyword>
<dbReference type="AlphaFoldDB" id="A0A8H5H027"/>
<evidence type="ECO:0000256" key="6">
    <source>
        <dbReference type="SAM" id="MobiDB-lite"/>
    </source>
</evidence>
<proteinExistence type="predicted"/>
<feature type="region of interest" description="Disordered" evidence="6">
    <location>
        <begin position="1"/>
        <end position="123"/>
    </location>
</feature>
<dbReference type="Proteomes" id="UP000559256">
    <property type="component" value="Unassembled WGS sequence"/>
</dbReference>
<evidence type="ECO:0000256" key="2">
    <source>
        <dbReference type="ARBA" id="ARBA00022723"/>
    </source>
</evidence>
<evidence type="ECO:0000256" key="5">
    <source>
        <dbReference type="ARBA" id="ARBA00023242"/>
    </source>
</evidence>
<evidence type="ECO:0000313" key="7">
    <source>
        <dbReference type="EMBL" id="KAF5374248.1"/>
    </source>
</evidence>
<evidence type="ECO:0000256" key="1">
    <source>
        <dbReference type="ARBA" id="ARBA00004123"/>
    </source>
</evidence>
<name>A0A8H5H027_9AGAR</name>
<dbReference type="SUPFAM" id="SSF53098">
    <property type="entry name" value="Ribonuclease H-like"/>
    <property type="match status" value="1"/>
</dbReference>
<comment type="caution">
    <text evidence="7">The sequence shown here is derived from an EMBL/GenBank/DDBJ whole genome shotgun (WGS) entry which is preliminary data.</text>
</comment>
<dbReference type="GO" id="GO:0005634">
    <property type="term" value="C:nucleus"/>
    <property type="evidence" value="ECO:0007669"/>
    <property type="project" value="UniProtKB-SubCell"/>
</dbReference>
<gene>
    <name evidence="7" type="ORF">D9758_004531</name>
</gene>
<organism evidence="7 8">
    <name type="scientific">Tetrapyrgos nigripes</name>
    <dbReference type="NCBI Taxonomy" id="182062"/>
    <lineage>
        <taxon>Eukaryota</taxon>
        <taxon>Fungi</taxon>
        <taxon>Dikarya</taxon>
        <taxon>Basidiomycota</taxon>
        <taxon>Agaricomycotina</taxon>
        <taxon>Agaricomycetes</taxon>
        <taxon>Agaricomycetidae</taxon>
        <taxon>Agaricales</taxon>
        <taxon>Marasmiineae</taxon>
        <taxon>Marasmiaceae</taxon>
        <taxon>Tetrapyrgos</taxon>
    </lineage>
</organism>
<dbReference type="InterPro" id="IPR052035">
    <property type="entry name" value="ZnF_BED_domain_contain"/>
</dbReference>
<feature type="compositionally biased region" description="Basic residues" evidence="6">
    <location>
        <begin position="29"/>
        <end position="43"/>
    </location>
</feature>
<dbReference type="PANTHER" id="PTHR46481:SF10">
    <property type="entry name" value="ZINC FINGER BED DOMAIN-CONTAINING PROTEIN 39"/>
    <property type="match status" value="1"/>
</dbReference>